<dbReference type="Pfam" id="PF00326">
    <property type="entry name" value="Peptidase_S9"/>
    <property type="match status" value="1"/>
</dbReference>
<dbReference type="GO" id="GO:0004252">
    <property type="term" value="F:serine-type endopeptidase activity"/>
    <property type="evidence" value="ECO:0007669"/>
    <property type="project" value="InterPro"/>
</dbReference>
<dbReference type="InterPro" id="IPR002470">
    <property type="entry name" value="Peptidase_S9A"/>
</dbReference>
<evidence type="ECO:0000313" key="8">
    <source>
        <dbReference type="Proteomes" id="UP000321249"/>
    </source>
</evidence>
<comment type="caution">
    <text evidence="7">The sequence shown here is derived from an EMBL/GenBank/DDBJ whole genome shotgun (WGS) entry which is preliminary data.</text>
</comment>
<accession>A0A5C6TYZ6</accession>
<dbReference type="GO" id="GO:0005829">
    <property type="term" value="C:cytosol"/>
    <property type="evidence" value="ECO:0007669"/>
    <property type="project" value="TreeGrafter"/>
</dbReference>
<dbReference type="SUPFAM" id="SSF53474">
    <property type="entry name" value="alpha/beta-Hydrolases"/>
    <property type="match status" value="1"/>
</dbReference>
<dbReference type="InterPro" id="IPR029058">
    <property type="entry name" value="AB_hydrolase_fold"/>
</dbReference>
<keyword evidence="3" id="KW-0720">Serine protease</keyword>
<dbReference type="GO" id="GO:0070012">
    <property type="term" value="F:oligopeptidase activity"/>
    <property type="evidence" value="ECO:0007669"/>
    <property type="project" value="TreeGrafter"/>
</dbReference>
<sequence>MGAAQPQGAVSAAGQPAADDPYTWLETDSDRAMAWVRNENQRTLGALQADPRYQTMVDHALTILQARDRIPGVQFRPDGLYNFWQDADHVQGLLRRTTLASYRTEDPQWETVLDVDALSRAEHVNWVYHGMQCLPPEMRRCLVSLSNGGRDADVVREFDTVEKRFVDGGFNLPESKQDVTWVDADTILVARDWGPGTMTDSSYPFVIKRLRRGQSIDQAEEVFRGTREDVSAAPFVLWDNDGRSHGVLVRRGLDFFHSQITLLRDGGNVVLNIPQKSNFVGIVSGRLLLQLSEPWDAAPGLHFATDSLVSYDLAEWERDPNAARPSLVWAPGPRQTLDGASTTHGKLIISILDNVRGRAFAMDYANGAWRTTPIALPANATIQIATTADRTDQAMFSVTDYLTPTTLWYYDGAGQLEQIKSTPPRFDASNEVVEQFEATSRDGTRIPYFIIHRRDMPLDGSTPTLLNGYGGYQVSMVPSYSATMGRLWLEQGNSFVVANLRGGGEFGPDWHEAAQGRTKQRTWDDYQAVAEDLIRRRFTSPRRLGVIGGSQGGLLVGTAITQRPDLFHAAIIQVPLFDMLRFHLLGAGASWIGEYGDPRIPEQRAWIEAYSPYQHLRAGVTYPMPFIETSTADDRVTPFHGRKAAARLAELHQPYYYYENVEGGHAAAANLQETARRLALEYTYASQRLVD</sequence>
<keyword evidence="1" id="KW-0645">Protease</keyword>
<evidence type="ECO:0000256" key="2">
    <source>
        <dbReference type="ARBA" id="ARBA00022801"/>
    </source>
</evidence>
<feature type="domain" description="Peptidase S9 prolyl oligopeptidase catalytic" evidence="5">
    <location>
        <begin position="487"/>
        <end position="687"/>
    </location>
</feature>
<proteinExistence type="predicted"/>
<evidence type="ECO:0000256" key="3">
    <source>
        <dbReference type="ARBA" id="ARBA00022825"/>
    </source>
</evidence>
<protein>
    <submittedName>
        <fullName evidence="7">S9 family peptidase</fullName>
    </submittedName>
</protein>
<organism evidence="7 8">
    <name type="scientific">Allosphingosinicella ginsenosidimutans</name>
    <dbReference type="NCBI Taxonomy" id="1176539"/>
    <lineage>
        <taxon>Bacteria</taxon>
        <taxon>Pseudomonadati</taxon>
        <taxon>Pseudomonadota</taxon>
        <taxon>Alphaproteobacteria</taxon>
        <taxon>Sphingomonadales</taxon>
        <taxon>Sphingomonadaceae</taxon>
        <taxon>Allosphingosinicella</taxon>
    </lineage>
</organism>
<keyword evidence="2" id="KW-0378">Hydrolase</keyword>
<evidence type="ECO:0000256" key="4">
    <source>
        <dbReference type="SAM" id="MobiDB-lite"/>
    </source>
</evidence>
<dbReference type="OrthoDB" id="9801421at2"/>
<feature type="region of interest" description="Disordered" evidence="4">
    <location>
        <begin position="1"/>
        <end position="21"/>
    </location>
</feature>
<dbReference type="PRINTS" id="PR00862">
    <property type="entry name" value="PROLIGOPTASE"/>
</dbReference>
<dbReference type="SUPFAM" id="SSF50993">
    <property type="entry name" value="Peptidase/esterase 'gauge' domain"/>
    <property type="match status" value="1"/>
</dbReference>
<dbReference type="Proteomes" id="UP000321249">
    <property type="component" value="Unassembled WGS sequence"/>
</dbReference>
<dbReference type="InterPro" id="IPR001375">
    <property type="entry name" value="Peptidase_S9_cat"/>
</dbReference>
<evidence type="ECO:0000259" key="6">
    <source>
        <dbReference type="Pfam" id="PF02897"/>
    </source>
</evidence>
<dbReference type="AlphaFoldDB" id="A0A5C6TYZ6"/>
<gene>
    <name evidence="7" type="ORF">FRZ32_01600</name>
</gene>
<dbReference type="PANTHER" id="PTHR42881:SF13">
    <property type="entry name" value="PROLYL ENDOPEPTIDASE"/>
    <property type="match status" value="1"/>
</dbReference>
<feature type="domain" description="Peptidase S9A N-terminal" evidence="6">
    <location>
        <begin position="17"/>
        <end position="414"/>
    </location>
</feature>
<evidence type="ECO:0000259" key="5">
    <source>
        <dbReference type="Pfam" id="PF00326"/>
    </source>
</evidence>
<dbReference type="InterPro" id="IPR051167">
    <property type="entry name" value="Prolyl_oligopep/macrocyclase"/>
</dbReference>
<evidence type="ECO:0000256" key="1">
    <source>
        <dbReference type="ARBA" id="ARBA00022670"/>
    </source>
</evidence>
<dbReference type="PANTHER" id="PTHR42881">
    <property type="entry name" value="PROLYL ENDOPEPTIDASE"/>
    <property type="match status" value="1"/>
</dbReference>
<dbReference type="InterPro" id="IPR023302">
    <property type="entry name" value="Pept_S9A_N"/>
</dbReference>
<dbReference type="Gene3D" id="2.130.10.120">
    <property type="entry name" value="Prolyl oligopeptidase, N-terminal domain"/>
    <property type="match status" value="1"/>
</dbReference>
<dbReference type="GO" id="GO:0006508">
    <property type="term" value="P:proteolysis"/>
    <property type="evidence" value="ECO:0007669"/>
    <property type="project" value="UniProtKB-KW"/>
</dbReference>
<keyword evidence="8" id="KW-1185">Reference proteome</keyword>
<evidence type="ECO:0000313" key="7">
    <source>
        <dbReference type="EMBL" id="TXC64866.1"/>
    </source>
</evidence>
<reference evidence="7 8" key="1">
    <citation type="journal article" date="2015" name="J. Microbiol.">
        <title>Sphingosinicella ginsenosidimutans sp. nov., with ginsenoside converting activity.</title>
        <authorList>
            <person name="Kim J.K."/>
            <person name="Kang M.S."/>
            <person name="Park S.C."/>
            <person name="Kim K.M."/>
            <person name="Choi K."/>
            <person name="Yoon M.H."/>
            <person name="Im W.T."/>
        </authorList>
    </citation>
    <scope>NUCLEOTIDE SEQUENCE [LARGE SCALE GENOMIC DNA]</scope>
    <source>
        <strain evidence="7 8">BS-11</strain>
    </source>
</reference>
<dbReference type="Pfam" id="PF02897">
    <property type="entry name" value="Peptidase_S9_N"/>
    <property type="match status" value="1"/>
</dbReference>
<dbReference type="Gene3D" id="3.40.50.1820">
    <property type="entry name" value="alpha/beta hydrolase"/>
    <property type="match status" value="1"/>
</dbReference>
<name>A0A5C6TYZ6_9SPHN</name>
<dbReference type="EMBL" id="VOQQ01000001">
    <property type="protein sequence ID" value="TXC64866.1"/>
    <property type="molecule type" value="Genomic_DNA"/>
</dbReference>